<sequence length="941" mass="105220">MLCAQRFENNMSTVDNKNAARHWPTGRRIRCAAVDETLLVWPSSVPIRCTFTLETVLPNAPQWRSNGTRRKKKMNLEKTSVLQEARTFNDTPVNPRKCTHILTKILYMINQGEQLGTAEATETFFAMTKLFQSRDIILRRMVYLGIKELSGIAEDVIIVTSSLTKDMTGKEDTYRAAAIRALCSITDVSMLQTIERYMKQAIVDKNPGISSAALVSCLHLCKNTSATDIVKRSLNEIQEALNSDNVMVQYHALGLLFHIRKTDRLAVTKLVAKLTKINMKSPFAVCMLIRMACKLLEEETIPRSESPLFEFVESCIRHKSETVVYEAAHAIVHLSGTGARHLAPAVSVLQLFCSSAKPTLRFAAVRTLNKVAMEHPSTVTACNLDLENLISDSNRSVATLAITTLLKTGAEASVDRLMKQIATFVNEISDEFKIVVVQAIRALCSKFPRKHTVLMNFLSGMLREEGGLEYKASIADTIIAIIEENPEAKEIGLAHLCEFIEDCEHTSLTVRILHLLGKEGPRTKQPSRFIRFIYNRVILEGAVVRAAAVGAMAKYAANCAMLHDSIKVLLKRCCLDVDDEVRDRATFYSQLLSSNNRQLITDYLSEPMHISLPVLEKTCQDYVLNPTKERINLNELPVDIVVKNVSQEPARKQNVDNAVKPVEAIVENVNGQKLPSLIGLDAGKLFCSSEPSMLTELETEYVVRCIKHIFNHHLVLQFEITNTLDDQILEDISVALDVSEGFQYLNEFKCPSIKYQETGNVYVYLKFPDDSVDAIASFTAKMKFIVKDCDPLTGEVQDDGYQEDYRLEDVEMTLKDQMLKVKVGNWDSLWEEAKSVCFEVQETFALPLTSGGLSDTVSQIISFLGMGASNNSENVHPPNKSSHVVNLAGMMRGNCKVLAQAKLALSENSVTIQLTVRSMDERVAELVLLNKYNLLVAFKLQ</sequence>
<dbReference type="InterPro" id="IPR009028">
    <property type="entry name" value="Coatomer/calthrin_app_sub_C"/>
</dbReference>
<evidence type="ECO:0000256" key="1">
    <source>
        <dbReference type="ARBA" id="ARBA00004255"/>
    </source>
</evidence>
<evidence type="ECO:0000256" key="11">
    <source>
        <dbReference type="ARBA" id="ARBA00073747"/>
    </source>
</evidence>
<evidence type="ECO:0000256" key="6">
    <source>
        <dbReference type="ARBA" id="ARBA00022892"/>
    </source>
</evidence>
<dbReference type="InterPro" id="IPR017106">
    <property type="entry name" value="Coatomer_gsu"/>
</dbReference>
<keyword evidence="17" id="KW-1185">Reference proteome</keyword>
<dbReference type="PANTHER" id="PTHR10261:SF0">
    <property type="entry name" value="COATOMER SUBUNIT GAMMA-2"/>
    <property type="match status" value="1"/>
</dbReference>
<evidence type="ECO:0000259" key="13">
    <source>
        <dbReference type="Pfam" id="PF01602"/>
    </source>
</evidence>
<evidence type="ECO:0000256" key="4">
    <source>
        <dbReference type="ARBA" id="ARBA00022490"/>
    </source>
</evidence>
<keyword evidence="10 12" id="KW-0968">Cytoplasmic vesicle</keyword>
<dbReference type="AlphaFoldDB" id="A0A6G0SYF0"/>
<dbReference type="Gene3D" id="2.60.40.1480">
    <property type="entry name" value="Coatomer, gamma subunit, appendage domain"/>
    <property type="match status" value="1"/>
</dbReference>
<keyword evidence="4 12" id="KW-0963">Cytoplasm</keyword>
<dbReference type="Pfam" id="PF01602">
    <property type="entry name" value="Adaptin_N"/>
    <property type="match status" value="1"/>
</dbReference>
<dbReference type="PIRSF" id="PIRSF037093">
    <property type="entry name" value="Coatomer_gamma_subunit"/>
    <property type="match status" value="1"/>
</dbReference>
<evidence type="ECO:0000256" key="10">
    <source>
        <dbReference type="ARBA" id="ARBA00023329"/>
    </source>
</evidence>
<dbReference type="InterPro" id="IPR002553">
    <property type="entry name" value="Clathrin/coatomer_adapt-like_N"/>
</dbReference>
<dbReference type="SUPFAM" id="SSF49348">
    <property type="entry name" value="Clathrin adaptor appendage domain"/>
    <property type="match status" value="1"/>
</dbReference>
<comment type="function">
    <text evidence="12">The coatomer is a cytosolic protein complex that binds to dilysine motifs and reversibly associates with Golgi non-clathrin-coated vesicles, which further mediate biosynthetic protein transport from the ER, via the Golgi up to the trans Golgi network. Coatomer complex is required for budding from Golgi membranes, and is essential for the retrograde Golgi-to-ER transport of dilysine-tagged proteins.</text>
</comment>
<name>A0A6G0SYF0_APHGL</name>
<dbReference type="Pfam" id="PF16381">
    <property type="entry name" value="Coatomer_g_Cpla"/>
    <property type="match status" value="1"/>
</dbReference>
<dbReference type="InterPro" id="IPR032154">
    <property type="entry name" value="Coatomer_g_Cpla"/>
</dbReference>
<comment type="caution">
    <text evidence="16">The sequence shown here is derived from an EMBL/GenBank/DDBJ whole genome shotgun (WGS) entry which is preliminary data.</text>
</comment>
<dbReference type="GO" id="GO:0006888">
    <property type="term" value="P:endoplasmic reticulum to Golgi vesicle-mediated transport"/>
    <property type="evidence" value="ECO:0007669"/>
    <property type="project" value="TreeGrafter"/>
</dbReference>
<dbReference type="FunFam" id="2.60.40.1480:FF:000001">
    <property type="entry name" value="Coatomer subunit gamma"/>
    <property type="match status" value="1"/>
</dbReference>
<evidence type="ECO:0000259" key="15">
    <source>
        <dbReference type="Pfam" id="PF16381"/>
    </source>
</evidence>
<dbReference type="PANTHER" id="PTHR10261">
    <property type="entry name" value="COATOMER SUBUNIT GAMMA"/>
    <property type="match status" value="1"/>
</dbReference>
<dbReference type="FunFam" id="1.25.10.10:FF:000038">
    <property type="entry name" value="Coatomer subunit gamma"/>
    <property type="match status" value="1"/>
</dbReference>
<dbReference type="Proteomes" id="UP000475862">
    <property type="component" value="Unassembled WGS sequence"/>
</dbReference>
<keyword evidence="6 12" id="KW-0931">ER-Golgi transport</keyword>
<evidence type="ECO:0000313" key="17">
    <source>
        <dbReference type="Proteomes" id="UP000475862"/>
    </source>
</evidence>
<dbReference type="GO" id="GO:0000139">
    <property type="term" value="C:Golgi membrane"/>
    <property type="evidence" value="ECO:0007669"/>
    <property type="project" value="UniProtKB-SubCell"/>
</dbReference>
<evidence type="ECO:0000256" key="3">
    <source>
        <dbReference type="ARBA" id="ARBA00022448"/>
    </source>
</evidence>
<dbReference type="InterPro" id="IPR016024">
    <property type="entry name" value="ARM-type_fold"/>
</dbReference>
<keyword evidence="9 12" id="KW-0472">Membrane</keyword>
<keyword evidence="8 12" id="KW-0333">Golgi apparatus</keyword>
<accession>A0A6G0SYF0</accession>
<dbReference type="FunFam" id="1.25.10.10:FF:000071">
    <property type="entry name" value="Coatomer subunit gamma"/>
    <property type="match status" value="1"/>
</dbReference>
<dbReference type="Gene3D" id="1.25.10.10">
    <property type="entry name" value="Leucine-rich Repeat Variant"/>
    <property type="match status" value="1"/>
</dbReference>
<feature type="domain" description="Clathrin/coatomer adaptor adaptin-like N-terminal" evidence="13">
    <location>
        <begin position="78"/>
        <end position="594"/>
    </location>
</feature>
<dbReference type="SUPFAM" id="SSF55711">
    <property type="entry name" value="Subdomain of clathrin and coatomer appendage domain"/>
    <property type="match status" value="1"/>
</dbReference>
<comment type="subcellular location">
    <subcellularLocation>
        <location evidence="12">Cytoplasm</location>
    </subcellularLocation>
    <subcellularLocation>
        <location evidence="1 12">Golgi apparatus membrane</location>
        <topology evidence="1 12">Peripheral membrane protein</topology>
        <orientation evidence="1 12">Cytoplasmic side</orientation>
    </subcellularLocation>
    <subcellularLocation>
        <location evidence="12">Cytoplasmic vesicle</location>
        <location evidence="12">COPI-coated vesicle membrane</location>
        <topology evidence="12">Peripheral membrane protein</topology>
        <orientation evidence="12">Cytoplasmic side</orientation>
    </subcellularLocation>
</comment>
<protein>
    <recommendedName>
        <fullName evidence="11 12">Coatomer subunit gamma</fullName>
    </recommendedName>
</protein>
<feature type="domain" description="Coatomer gamma subunit appendage Ig-like subdomain" evidence="14">
    <location>
        <begin position="681"/>
        <end position="812"/>
    </location>
</feature>
<dbReference type="GO" id="GO:0030126">
    <property type="term" value="C:COPI vesicle coat"/>
    <property type="evidence" value="ECO:0007669"/>
    <property type="project" value="InterPro"/>
</dbReference>
<evidence type="ECO:0000256" key="5">
    <source>
        <dbReference type="ARBA" id="ARBA00022737"/>
    </source>
</evidence>
<dbReference type="InterPro" id="IPR037067">
    <property type="entry name" value="Coatomer_gsu_app_sf"/>
</dbReference>
<dbReference type="InterPro" id="IPR013040">
    <property type="entry name" value="Coatomer_gsu_app_Ig-like_dom"/>
</dbReference>
<evidence type="ECO:0000256" key="12">
    <source>
        <dbReference type="PIRNR" id="PIRNR037093"/>
    </source>
</evidence>
<dbReference type="GO" id="GO:0072384">
    <property type="term" value="P:organelle transport along microtubule"/>
    <property type="evidence" value="ECO:0007669"/>
    <property type="project" value="TreeGrafter"/>
</dbReference>
<dbReference type="InterPro" id="IPR012295">
    <property type="entry name" value="TBP_dom_sf"/>
</dbReference>
<keyword evidence="3 12" id="KW-0813">Transport</keyword>
<keyword evidence="5" id="KW-0677">Repeat</keyword>
<evidence type="ECO:0000256" key="9">
    <source>
        <dbReference type="ARBA" id="ARBA00023136"/>
    </source>
</evidence>
<dbReference type="GO" id="GO:0005783">
    <property type="term" value="C:endoplasmic reticulum"/>
    <property type="evidence" value="ECO:0007669"/>
    <property type="project" value="TreeGrafter"/>
</dbReference>
<dbReference type="Gene3D" id="3.30.310.10">
    <property type="entry name" value="TATA-Binding Protein"/>
    <property type="match status" value="1"/>
</dbReference>
<evidence type="ECO:0000313" key="16">
    <source>
        <dbReference type="EMBL" id="KAE9523430.1"/>
    </source>
</evidence>
<keyword evidence="7 12" id="KW-0653">Protein transport</keyword>
<dbReference type="InterPro" id="IPR011989">
    <property type="entry name" value="ARM-like"/>
</dbReference>
<reference evidence="16 17" key="1">
    <citation type="submission" date="2019-08" db="EMBL/GenBank/DDBJ databases">
        <title>The genome of the soybean aphid Biotype 1, its phylome, world population structure and adaptation to the North American continent.</title>
        <authorList>
            <person name="Giordano R."/>
            <person name="Donthu R.K."/>
            <person name="Hernandez A.G."/>
            <person name="Wright C.L."/>
            <person name="Zimin A.V."/>
        </authorList>
    </citation>
    <scope>NUCLEOTIDE SEQUENCE [LARGE SCALE GENOMIC DNA]</scope>
    <source>
        <tissue evidence="16">Whole aphids</tissue>
    </source>
</reference>
<dbReference type="Pfam" id="PF08752">
    <property type="entry name" value="COP-gamma_platf"/>
    <property type="match status" value="1"/>
</dbReference>
<evidence type="ECO:0000256" key="7">
    <source>
        <dbReference type="ARBA" id="ARBA00022927"/>
    </source>
</evidence>
<dbReference type="GO" id="GO:0005793">
    <property type="term" value="C:endoplasmic reticulum-Golgi intermediate compartment"/>
    <property type="evidence" value="ECO:0007669"/>
    <property type="project" value="TreeGrafter"/>
</dbReference>
<gene>
    <name evidence="16" type="ORF">AGLY_015982</name>
</gene>
<dbReference type="GO" id="GO:0005198">
    <property type="term" value="F:structural molecule activity"/>
    <property type="evidence" value="ECO:0007669"/>
    <property type="project" value="InterPro"/>
</dbReference>
<organism evidence="16 17">
    <name type="scientific">Aphis glycines</name>
    <name type="common">Soybean aphid</name>
    <dbReference type="NCBI Taxonomy" id="307491"/>
    <lineage>
        <taxon>Eukaryota</taxon>
        <taxon>Metazoa</taxon>
        <taxon>Ecdysozoa</taxon>
        <taxon>Arthropoda</taxon>
        <taxon>Hexapoda</taxon>
        <taxon>Insecta</taxon>
        <taxon>Pterygota</taxon>
        <taxon>Neoptera</taxon>
        <taxon>Paraneoptera</taxon>
        <taxon>Hemiptera</taxon>
        <taxon>Sternorrhyncha</taxon>
        <taxon>Aphidomorpha</taxon>
        <taxon>Aphidoidea</taxon>
        <taxon>Aphididae</taxon>
        <taxon>Aphidini</taxon>
        <taxon>Aphis</taxon>
        <taxon>Aphis</taxon>
    </lineage>
</organism>
<dbReference type="SUPFAM" id="SSF48371">
    <property type="entry name" value="ARM repeat"/>
    <property type="match status" value="1"/>
</dbReference>
<dbReference type="GO" id="GO:0006886">
    <property type="term" value="P:intracellular protein transport"/>
    <property type="evidence" value="ECO:0007669"/>
    <property type="project" value="InterPro"/>
</dbReference>
<dbReference type="GO" id="GO:0009306">
    <property type="term" value="P:protein secretion"/>
    <property type="evidence" value="ECO:0007669"/>
    <property type="project" value="TreeGrafter"/>
</dbReference>
<feature type="domain" description="Coatomer subunit gamma C-terminal" evidence="15">
    <location>
        <begin position="816"/>
        <end position="928"/>
    </location>
</feature>
<proteinExistence type="inferred from homology"/>
<dbReference type="EMBL" id="VYZN01000079">
    <property type="protein sequence ID" value="KAE9523430.1"/>
    <property type="molecule type" value="Genomic_DNA"/>
</dbReference>
<evidence type="ECO:0000256" key="8">
    <source>
        <dbReference type="ARBA" id="ARBA00023034"/>
    </source>
</evidence>
<comment type="subunit">
    <text evidence="12">Oligomeric complex.</text>
</comment>
<dbReference type="OrthoDB" id="1074925at2759"/>
<dbReference type="GO" id="GO:0006891">
    <property type="term" value="P:intra-Golgi vesicle-mediated transport"/>
    <property type="evidence" value="ECO:0007669"/>
    <property type="project" value="TreeGrafter"/>
</dbReference>
<evidence type="ECO:0000259" key="14">
    <source>
        <dbReference type="Pfam" id="PF08752"/>
    </source>
</evidence>
<comment type="similarity">
    <text evidence="2 12">Belongs to the COPG family.</text>
</comment>
<dbReference type="InterPro" id="IPR013041">
    <property type="entry name" value="Clathrin_app_Ig-like_sf"/>
</dbReference>
<evidence type="ECO:0000256" key="2">
    <source>
        <dbReference type="ARBA" id="ARBA00010720"/>
    </source>
</evidence>